<feature type="compositionally biased region" description="Polar residues" evidence="1">
    <location>
        <begin position="174"/>
        <end position="189"/>
    </location>
</feature>
<reference evidence="3" key="3">
    <citation type="submission" date="2025-08" db="UniProtKB">
        <authorList>
            <consortium name="RefSeq"/>
        </authorList>
    </citation>
    <scope>IDENTIFICATION</scope>
    <source>
        <strain evidence="3">CBS 342.82</strain>
    </source>
</reference>
<reference evidence="3" key="1">
    <citation type="submission" date="2020-01" db="EMBL/GenBank/DDBJ databases">
        <authorList>
            <consortium name="DOE Joint Genome Institute"/>
            <person name="Haridas S."/>
            <person name="Albert R."/>
            <person name="Binder M."/>
            <person name="Bloem J."/>
            <person name="Labutti K."/>
            <person name="Salamov A."/>
            <person name="Andreopoulos B."/>
            <person name="Baker S.E."/>
            <person name="Barry K."/>
            <person name="Bills G."/>
            <person name="Bluhm B.H."/>
            <person name="Cannon C."/>
            <person name="Castanera R."/>
            <person name="Culley D.E."/>
            <person name="Daum C."/>
            <person name="Ezra D."/>
            <person name="Gonzalez J.B."/>
            <person name="Henrissat B."/>
            <person name="Kuo A."/>
            <person name="Liang C."/>
            <person name="Lipzen A."/>
            <person name="Lutzoni F."/>
            <person name="Magnuson J."/>
            <person name="Mondo S."/>
            <person name="Nolan M."/>
            <person name="Ohm R."/>
            <person name="Pangilinan J."/>
            <person name="Park H.-J."/>
            <person name="Ramirez L."/>
            <person name="Alfaro M."/>
            <person name="Sun H."/>
            <person name="Tritt A."/>
            <person name="Yoshinaga Y."/>
            <person name="Zwiers L.-H."/>
            <person name="Turgeon B.G."/>
            <person name="Goodwin S.B."/>
            <person name="Spatafora J.W."/>
            <person name="Crous P.W."/>
            <person name="Grigoriev I.V."/>
        </authorList>
    </citation>
    <scope>NUCLEOTIDE SEQUENCE</scope>
    <source>
        <strain evidence="3">CBS 342.82</strain>
    </source>
</reference>
<organism evidence="3">
    <name type="scientific">Dissoconium aciculare CBS 342.82</name>
    <dbReference type="NCBI Taxonomy" id="1314786"/>
    <lineage>
        <taxon>Eukaryota</taxon>
        <taxon>Fungi</taxon>
        <taxon>Dikarya</taxon>
        <taxon>Ascomycota</taxon>
        <taxon>Pezizomycotina</taxon>
        <taxon>Dothideomycetes</taxon>
        <taxon>Dothideomycetidae</taxon>
        <taxon>Mycosphaerellales</taxon>
        <taxon>Dissoconiaceae</taxon>
        <taxon>Dissoconium</taxon>
    </lineage>
</organism>
<name>A0A6J3M361_9PEZI</name>
<gene>
    <name evidence="3" type="ORF">K489DRAFT_371178</name>
</gene>
<keyword evidence="2" id="KW-1185">Reference proteome</keyword>
<dbReference type="GeneID" id="54361018"/>
<feature type="region of interest" description="Disordered" evidence="1">
    <location>
        <begin position="155"/>
        <end position="189"/>
    </location>
</feature>
<evidence type="ECO:0000313" key="3">
    <source>
        <dbReference type="RefSeq" id="XP_033459364.1"/>
    </source>
</evidence>
<proteinExistence type="predicted"/>
<sequence length="189" mass="21021">MSNHLRFRIDRSSLLLHSATAADYSTTCVHFAGAKAMGDKSDRAVNALRARVDVVTSIRDGILSETTCPTSGPSRSGRVERLQYSERQRGHTSHRIQSVKGWVGADVVKFIIIDHHRQTLTFCHCWGNGHLDMHRMVGNLLCVCKVRATRQGRRQAAAAGHEGGSLRRKWAQRTHGNSGLWANQKGEQL</sequence>
<dbReference type="AlphaFoldDB" id="A0A6J3M361"/>
<accession>A0A6J3M361</accession>
<evidence type="ECO:0000256" key="1">
    <source>
        <dbReference type="SAM" id="MobiDB-lite"/>
    </source>
</evidence>
<evidence type="ECO:0000313" key="2">
    <source>
        <dbReference type="Proteomes" id="UP000504637"/>
    </source>
</evidence>
<protein>
    <submittedName>
        <fullName evidence="3">Uncharacterized protein</fullName>
    </submittedName>
</protein>
<reference evidence="3" key="2">
    <citation type="submission" date="2020-04" db="EMBL/GenBank/DDBJ databases">
        <authorList>
            <consortium name="NCBI Genome Project"/>
        </authorList>
    </citation>
    <scope>NUCLEOTIDE SEQUENCE</scope>
    <source>
        <strain evidence="3">CBS 342.82</strain>
    </source>
</reference>
<dbReference type="Proteomes" id="UP000504637">
    <property type="component" value="Unplaced"/>
</dbReference>
<dbReference type="RefSeq" id="XP_033459364.1">
    <property type="nucleotide sequence ID" value="XM_033603218.1"/>
</dbReference>